<dbReference type="Proteomes" id="UP000004218">
    <property type="component" value="Unassembled WGS sequence"/>
</dbReference>
<dbReference type="EMBL" id="ACSH02000005">
    <property type="protein sequence ID" value="EFM48997.1"/>
    <property type="molecule type" value="Genomic_DNA"/>
</dbReference>
<evidence type="ECO:0000313" key="1">
    <source>
        <dbReference type="EMBL" id="EFM48997.1"/>
    </source>
</evidence>
<accession>E0DGI3</accession>
<proteinExistence type="predicted"/>
<dbReference type="AlphaFoldDB" id="E0DGI3"/>
<protein>
    <submittedName>
        <fullName evidence="1">Uncharacterized protein</fullName>
    </submittedName>
</protein>
<evidence type="ECO:0000313" key="2">
    <source>
        <dbReference type="Proteomes" id="UP000004218"/>
    </source>
</evidence>
<sequence length="94" mass="10821">MPEQRATILVCHVGKFLERLKLEENIEMQAGILRYLVTQGGKHVLLVRHSSPKHIFGIHLINLLKPPICMIETYPVAGKIYLRQQVEDQKEHAI</sequence>
<name>E0DGI3_9CORY</name>
<organism evidence="1 2">
    <name type="scientific">Corynebacterium matruchotii ATCC 14266</name>
    <dbReference type="NCBI Taxonomy" id="553207"/>
    <lineage>
        <taxon>Bacteria</taxon>
        <taxon>Bacillati</taxon>
        <taxon>Actinomycetota</taxon>
        <taxon>Actinomycetes</taxon>
        <taxon>Mycobacteriales</taxon>
        <taxon>Corynebacteriaceae</taxon>
        <taxon>Corynebacterium</taxon>
    </lineage>
</organism>
<reference evidence="1" key="1">
    <citation type="submission" date="2010-08" db="EMBL/GenBank/DDBJ databases">
        <authorList>
            <person name="Harkins D.M."/>
            <person name="Madupu R."/>
            <person name="Durkin A.S."/>
            <person name="Torralba M."/>
            <person name="Methe B."/>
            <person name="Sutton G.G."/>
            <person name="Nelson K.E."/>
        </authorList>
    </citation>
    <scope>NUCLEOTIDE SEQUENCE [LARGE SCALE GENOMIC DNA]</scope>
    <source>
        <strain evidence="1">ATCC 14266</strain>
    </source>
</reference>
<gene>
    <name evidence="1" type="ORF">HMPREF0299_6981</name>
</gene>
<keyword evidence="2" id="KW-1185">Reference proteome</keyword>
<comment type="caution">
    <text evidence="1">The sequence shown here is derived from an EMBL/GenBank/DDBJ whole genome shotgun (WGS) entry which is preliminary data.</text>
</comment>